<dbReference type="InterPro" id="IPR011989">
    <property type="entry name" value="ARM-like"/>
</dbReference>
<dbReference type="PANTHER" id="PTHR12295:SF30">
    <property type="entry name" value="PROTEIN FURRY"/>
    <property type="match status" value="1"/>
</dbReference>
<protein>
    <submittedName>
        <fullName evidence="5">Cell morphogenesis N-terminal-domain-containing protein</fullName>
    </submittedName>
</protein>
<evidence type="ECO:0000313" key="5">
    <source>
        <dbReference type="EMBL" id="RIB08746.1"/>
    </source>
</evidence>
<dbReference type="OrthoDB" id="6287725at2759"/>
<dbReference type="Pfam" id="PF14228">
    <property type="entry name" value="MOR2-PAG1_mid"/>
    <property type="match status" value="3"/>
</dbReference>
<keyword evidence="6" id="KW-1185">Reference proteome</keyword>
<proteinExistence type="predicted"/>
<dbReference type="EMBL" id="QKWP01001467">
    <property type="protein sequence ID" value="RIB08746.1"/>
    <property type="molecule type" value="Genomic_DNA"/>
</dbReference>
<dbReference type="InterPro" id="IPR016024">
    <property type="entry name" value="ARM-type_fold"/>
</dbReference>
<dbReference type="SUPFAM" id="SSF48371">
    <property type="entry name" value="ARM repeat"/>
    <property type="match status" value="2"/>
</dbReference>
<dbReference type="GO" id="GO:0000902">
    <property type="term" value="P:cell morphogenesis"/>
    <property type="evidence" value="ECO:0007669"/>
    <property type="project" value="InterPro"/>
</dbReference>
<sequence length="2274" mass="260966">MDSGSSSNISAGSLVTVKDESTSDNRISLPEPKTPAEFALHILRRQFYKIADRKLSSIMSYNIEHEPDFVLNIGPNVDQVFDKILNSLGYIARHKPKPVIDLVLIWRKEKLELKQDGPEPSHKRHLSDTVLPIRGREVDDILKERRKQATLFIVCRTLIEVVKQVRPETLRDDVGKQMEELAFNHIKDLRPEEMQRSRHALAVYDLFAELIGELSRIRFMSVSDRFISQLERFNPTMLKEQESKIELLIRGMHFLHLKIYPLEALEETADFLQSLANFLRHAHGVRIKHAYSRLFVRLFMPIAGVAVAEVNFPAWVKAVEILFPKAWQMTLKQRHWSVAYPLATALLCVSQREYFLSHWNSCLYACIKLKDKVQRQMAMGCIVRLLWTFLYRCSEGTNTTYNKLSEIIRHLFPANRRSCYVNLDLFVQFIHFVGIRHHDYCMKNLIFMLMNSETIANSNSYALELIAPERMRIGIRSFMTILYSMQTSELRPPFPSNPDLLDQKQGLGIKISSDVLSDDIFNQAGLLKENVDRFCDISYKVALILDQHFGNLTVLDEKNLAKAIIDSSMITYTYGSMTIAYPKDRQPYFNLMREYVDSLPRLLNKNIRSKVVEMLCRYTVHVDPNLARSASVALMRIADQCGAETVITGFSRFVHKIEDKFYEILIGVVPSTTGGTQVGFIGILRLYYDLLKRWLYQLQNKKPNEIVGNSNDIEDPSIWRVIEETEANGLLFLCSRSCMIRKYAISILNLAAELDLQFHERKEKNHSRRSRAISIESRRSGIADDNTSNNINHDETLLNNHSEIKLSYSSSGNNHKSDYTCIIHVLERGGKELIKFDTELQNSLSIVENVRLTNLQKSGKDVLLRLVESEIPADVVIWARCFPNFIKICTEYCPVTVAICRNNICTRIVQMQMAIVAAGENLSRTPTATLSVPRFHYQKVILSATDGLIEQWRSYLIVACSTITSTDELADQKSSPQVRKRTALTERIGSARDLFRMILPLLSSEHAIIRESVVTALGNINENVYKVLLEDMQPYFKSVVDDYKTKVNKQQYSNIHKRARKYERLRVELAHVYQLTAHFLVKEEIIKDSNVSSLIMTFIRETIAFLRDPEVSNDWDWQKLRQYFCGVVEKLYDGFCILKLENNEMSLEMRTLIFKMIEEWCGHGKKGAQYRAKETNMLTTIMDQYRDSEERRPLTTQLENDRKALEFAALSAMASLCRGNLAKQESGGTRKQLLDADSVFPWIQSVFEDPQDRLHPIARKALKGVLISNSNTPNFLEDPIRKCYSGNPANKSTQGYFLALAEVFFENKDYPFQNNQPCSVLALALFKTGDADLEVRQNALKLLNIIETRFYKESCTDEFKVGITSQLSSIYKQAQIALSTRLAQNTRKRDEEKRSANVNNDDSDIHEETHYMLSESSMRFESIPEKGKKEMLRYLAPWVRNIELRFTDKGELHPTTFIMISNLFFITVKYGDIFVREIEKLWQQLVMGEHARNIRAIVKFLIDVGLEKRNPIFVFHAKRVFVYLGRTPTCQAVIDALIKEITPKSMTPQPKETLEREDYKLNGMFLAKIEEAMPQHNKKPVFSSGQLAMLYMVDMAIEAGPVFEFHLQKLFHVLFVQLDSPNPLISDETKALLVNLIHSIILCRSVYPEVIKLGHSLVAELKAKESQLWAYEDITYSNRNIKSLSDLEKLAKDVVTIFSVSLNKEDFKQVWGEIALTWATSCPVRHIACRSFQIFRSLDPGFNLNMLAAVLARLSNTISDNSEDIQGFALEILITINHVVDGLEPDTKEIFPQLLWAIIACLQTTNEPEYLEALSILDKILDKYNVCDEENHKIFWSFFPEKWIRPFNGIQPLLMKGIGSSTACQKTFDMLKKLLFMQDAQLVDPTPGRYLYLLLANLPRLVHSLEDESILEECKEWAKYLSEIAEQQSRHNILNVLNSYNKGRFRTKDDFLKQVILVLRDNYFPDYEVQILLFLMSLLANKTPYYKLKTMTILKMLLPHIDTQRDEFTKIGSELILPLLRLLNSSYSQEALEVLDESITISVSPAKDKQIVRMSLSSKRGKEIDGTASLFGDPDEHGWAIPDRQAAMEATRLNVHAVCYTCKKIPQQDPNYQDEPDYQLFSDINIDINGGYSDETQTDHKIRDIVSKLQDLNEYFLLGDDVLSNSGNIANGRAMTITTTFHSKTLSDAEHDFEEFDDGKSSVNIDYLMAEESHIEPYVINNDDIDAISPQGQDDVLSSASSTDEDINLLDDDESILSDGNSSSFNLECLVQET</sequence>
<feature type="domain" description="Cell morphogenesis protein C-terminal" evidence="3">
    <location>
        <begin position="1792"/>
        <end position="2042"/>
    </location>
</feature>
<name>A0A397UNN8_9GLOM</name>
<organism evidence="5 6">
    <name type="scientific">Gigaspora rosea</name>
    <dbReference type="NCBI Taxonomy" id="44941"/>
    <lineage>
        <taxon>Eukaryota</taxon>
        <taxon>Fungi</taxon>
        <taxon>Fungi incertae sedis</taxon>
        <taxon>Mucoromycota</taxon>
        <taxon>Glomeromycotina</taxon>
        <taxon>Glomeromycetes</taxon>
        <taxon>Diversisporales</taxon>
        <taxon>Gigasporaceae</taxon>
        <taxon>Gigaspora</taxon>
    </lineage>
</organism>
<dbReference type="STRING" id="44941.A0A397UNN8"/>
<dbReference type="InterPro" id="IPR029473">
    <property type="entry name" value="MOR2-PAG1_mid"/>
</dbReference>
<dbReference type="PANTHER" id="PTHR12295">
    <property type="entry name" value="FURRY-RELATED"/>
    <property type="match status" value="1"/>
</dbReference>
<dbReference type="Gene3D" id="1.25.10.10">
    <property type="entry name" value="Leucine-rich Repeat Variant"/>
    <property type="match status" value="1"/>
</dbReference>
<evidence type="ECO:0000256" key="1">
    <source>
        <dbReference type="SAM" id="MobiDB-lite"/>
    </source>
</evidence>
<comment type="caution">
    <text evidence="5">The sequence shown here is derived from an EMBL/GenBank/DDBJ whole genome shotgun (WGS) entry which is preliminary data.</text>
</comment>
<feature type="domain" description="Cell morphogenesis central region" evidence="4">
    <location>
        <begin position="1257"/>
        <end position="1558"/>
    </location>
</feature>
<evidence type="ECO:0000313" key="6">
    <source>
        <dbReference type="Proteomes" id="UP000266673"/>
    </source>
</evidence>
<feature type="region of interest" description="Disordered" evidence="1">
    <location>
        <begin position="2224"/>
        <end position="2244"/>
    </location>
</feature>
<evidence type="ECO:0000259" key="2">
    <source>
        <dbReference type="Pfam" id="PF14222"/>
    </source>
</evidence>
<dbReference type="GO" id="GO:0005938">
    <property type="term" value="C:cell cortex"/>
    <property type="evidence" value="ECO:0007669"/>
    <property type="project" value="TreeGrafter"/>
</dbReference>
<feature type="domain" description="Cell morphogenesis central region" evidence="4">
    <location>
        <begin position="820"/>
        <end position="1254"/>
    </location>
</feature>
<evidence type="ECO:0000259" key="4">
    <source>
        <dbReference type="Pfam" id="PF14228"/>
    </source>
</evidence>
<dbReference type="InterPro" id="IPR039867">
    <property type="entry name" value="Furry/Tao3/Mor2"/>
</dbReference>
<evidence type="ECO:0000259" key="3">
    <source>
        <dbReference type="Pfam" id="PF14225"/>
    </source>
</evidence>
<dbReference type="Pfam" id="PF14222">
    <property type="entry name" value="MOR2-PAG1_N"/>
    <property type="match status" value="1"/>
</dbReference>
<dbReference type="Proteomes" id="UP000266673">
    <property type="component" value="Unassembled WGS sequence"/>
</dbReference>
<reference evidence="5 6" key="1">
    <citation type="submission" date="2018-06" db="EMBL/GenBank/DDBJ databases">
        <title>Comparative genomics reveals the genomic features of Rhizophagus irregularis, R. cerebriforme, R. diaphanum and Gigaspora rosea, and their symbiotic lifestyle signature.</title>
        <authorList>
            <person name="Morin E."/>
            <person name="San Clemente H."/>
            <person name="Chen E.C.H."/>
            <person name="De La Providencia I."/>
            <person name="Hainaut M."/>
            <person name="Kuo A."/>
            <person name="Kohler A."/>
            <person name="Murat C."/>
            <person name="Tang N."/>
            <person name="Roy S."/>
            <person name="Loubradou J."/>
            <person name="Henrissat B."/>
            <person name="Grigoriev I.V."/>
            <person name="Corradi N."/>
            <person name="Roux C."/>
            <person name="Martin F.M."/>
        </authorList>
    </citation>
    <scope>NUCLEOTIDE SEQUENCE [LARGE SCALE GENOMIC DNA]</scope>
    <source>
        <strain evidence="5 6">DAOM 194757</strain>
    </source>
</reference>
<accession>A0A397UNN8</accession>
<dbReference type="InterPro" id="IPR025614">
    <property type="entry name" value="Cell_morpho_N"/>
</dbReference>
<feature type="domain" description="Cell morphogenesis central region" evidence="4">
    <location>
        <begin position="1580"/>
        <end position="1759"/>
    </location>
</feature>
<feature type="domain" description="Cell morphogenesis protein N-terminal" evidence="2">
    <location>
        <begin position="144"/>
        <end position="695"/>
    </location>
</feature>
<dbReference type="Pfam" id="PF14225">
    <property type="entry name" value="MOR2-PAG1_C"/>
    <property type="match status" value="1"/>
</dbReference>
<feature type="compositionally biased region" description="Polar residues" evidence="1">
    <location>
        <begin position="2230"/>
        <end position="2242"/>
    </location>
</feature>
<dbReference type="GO" id="GO:0030427">
    <property type="term" value="C:site of polarized growth"/>
    <property type="evidence" value="ECO:0007669"/>
    <property type="project" value="TreeGrafter"/>
</dbReference>
<gene>
    <name evidence="5" type="ORF">C2G38_2006140</name>
</gene>
<feature type="compositionally biased region" description="Low complexity" evidence="1">
    <location>
        <begin position="1"/>
        <end position="13"/>
    </location>
</feature>
<dbReference type="InterPro" id="IPR025481">
    <property type="entry name" value="Cell_Morphogen_C"/>
</dbReference>
<feature type="region of interest" description="Disordered" evidence="1">
    <location>
        <begin position="1"/>
        <end position="30"/>
    </location>
</feature>